<dbReference type="InterPro" id="IPR046780">
    <property type="entry name" value="aBig_2"/>
</dbReference>
<comment type="caution">
    <text evidence="5">The sequence shown here is derived from an EMBL/GenBank/DDBJ whole genome shotgun (WGS) entry which is preliminary data.</text>
</comment>
<feature type="domain" description="Atrophied bacterial Ig" evidence="3">
    <location>
        <begin position="219"/>
        <end position="287"/>
    </location>
</feature>
<dbReference type="Proteomes" id="UP001291912">
    <property type="component" value="Unassembled WGS sequence"/>
</dbReference>
<feature type="chain" id="PRO_5045686681" evidence="2">
    <location>
        <begin position="30"/>
        <end position="1326"/>
    </location>
</feature>
<evidence type="ECO:0000313" key="6">
    <source>
        <dbReference type="Proteomes" id="UP001291912"/>
    </source>
</evidence>
<keyword evidence="1" id="KW-0812">Transmembrane</keyword>
<evidence type="ECO:0000259" key="3">
    <source>
        <dbReference type="Pfam" id="PF20578"/>
    </source>
</evidence>
<feature type="transmembrane region" description="Helical" evidence="1">
    <location>
        <begin position="1300"/>
        <end position="1319"/>
    </location>
</feature>
<dbReference type="Gene3D" id="2.70.98.70">
    <property type="match status" value="1"/>
</dbReference>
<keyword evidence="1" id="KW-1133">Transmembrane helix</keyword>
<gene>
    <name evidence="5" type="ORF">R2Q92_00955</name>
</gene>
<reference evidence="5 6" key="1">
    <citation type="submission" date="2023-10" db="EMBL/GenBank/DDBJ databases">
        <title>Microbacterium xanthum sp. nov., isolated from seaweed.</title>
        <authorList>
            <person name="Lee S.D."/>
        </authorList>
    </citation>
    <scope>NUCLEOTIDE SEQUENCE [LARGE SCALE GENOMIC DNA]</scope>
    <source>
        <strain evidence="5 6">KCTC 19124</strain>
    </source>
</reference>
<dbReference type="SUPFAM" id="SSF48230">
    <property type="entry name" value="Chondroitin AC/alginate lyase"/>
    <property type="match status" value="1"/>
</dbReference>
<dbReference type="NCBIfam" id="NF033679">
    <property type="entry name" value="DNRLRE_dom"/>
    <property type="match status" value="1"/>
</dbReference>
<evidence type="ECO:0000256" key="2">
    <source>
        <dbReference type="SAM" id="SignalP"/>
    </source>
</evidence>
<organism evidence="5 6">
    <name type="scientific">Microbacterium aquimaris</name>
    <dbReference type="NCBI Taxonomy" id="459816"/>
    <lineage>
        <taxon>Bacteria</taxon>
        <taxon>Bacillati</taxon>
        <taxon>Actinomycetota</taxon>
        <taxon>Actinomycetes</taxon>
        <taxon>Micrococcales</taxon>
        <taxon>Microbacteriaceae</taxon>
        <taxon>Microbacterium</taxon>
    </lineage>
</organism>
<dbReference type="InterPro" id="IPR058848">
    <property type="entry name" value="Ulvan_lyase_C"/>
</dbReference>
<keyword evidence="2" id="KW-0732">Signal</keyword>
<dbReference type="EMBL" id="JAWJYN010000001">
    <property type="protein sequence ID" value="MDZ8160388.1"/>
    <property type="molecule type" value="Genomic_DNA"/>
</dbReference>
<evidence type="ECO:0000313" key="5">
    <source>
        <dbReference type="EMBL" id="MDZ8160388.1"/>
    </source>
</evidence>
<dbReference type="InterPro" id="IPR008929">
    <property type="entry name" value="Chondroitin_lyas"/>
</dbReference>
<protein>
    <submittedName>
        <fullName evidence="5">Immunoglobulin-like domain-containing protein</fullName>
    </submittedName>
</protein>
<keyword evidence="1" id="KW-0472">Membrane</keyword>
<dbReference type="Pfam" id="PF20578">
    <property type="entry name" value="aBig_2"/>
    <property type="match status" value="1"/>
</dbReference>
<dbReference type="Pfam" id="PF26374">
    <property type="entry name" value="Ulvan_lyaseC"/>
    <property type="match status" value="1"/>
</dbReference>
<accession>A0ABU5N2T5</accession>
<dbReference type="RefSeq" id="WP_194423116.1">
    <property type="nucleotide sequence ID" value="NZ_BAAAPT010000001.1"/>
</dbReference>
<evidence type="ECO:0000256" key="1">
    <source>
        <dbReference type="SAM" id="Phobius"/>
    </source>
</evidence>
<feature type="signal peptide" evidence="2">
    <location>
        <begin position="1"/>
        <end position="29"/>
    </location>
</feature>
<sequence>MTLKMLEKPATRWCAAAMAAALAVTAAGATTGTSAAQAADPEVSTIEIEPTQDLFVQGGDAQITESLLAGRGRETLMRFDLGDLPDGVIVTEATLEMTKYHGTGGEIVVSDVLGDWDASVTRETMPPIGEQIGGGRVPNANVSTPPVDVSLDVVAGVRAAVDADETTFDVHMNQTGSHASEFRSSRAADENMKPVLSISTMTEAAVVTADAESLSALVKNPVYTDIVLPAEGEYGSQITWSSSDPSVVTDDGSVTRPAGAQDASVTLTAVVTFGGSTETATVDVIVRGTYEVQTSHPQILSGPETDARLQDLVATEDWAADSFDAIVERIEPLADRHVTDPEWILSRMAMFWEEGERYTQVYIADQRFDYAEGDAPVPTVRFPAMRIWNDNKNAPLEERLPYSADGSMRNQNGDVVPYEETGHMIRLNNEEILRLAEEAAFLHHVTGEEKYAAFGADIYWQWLLGVYYMNPALDPGQSMGGPGGYEPGGNLGYYDYEVIHDPMGGQAAIVYDYLYDYLLANPDPHLDVIGKDLTEVSGEVFKRFIDIGFVRGAKQSNWNVNGWKCILDAILALESNDYYADGKGREHYLHYYTTESTNYHNALPDILLEYDQTTGLWPESPGYASAMVKELLDFAAPIYNNGIDTIGDYPMLEKAALAVGAWLDDRGTLVVFGDGRGGQPSYAPFERLNWYYQEVGDMAGAATVSTVIHNAMDAGLYERSTMSYLDLMYAAPLVDPVEGSGPSQMAYSEHHRHLVQRNGQGPGAALMATLYGGYNGEQHLTANGLAAQIYGKGWATAPQAKSYESYWSSDITYSRHEAGANTVVPGYNHGEITVNGMDPAVPEDSLVAPGTTSPWNSFADVSAKDHRRQLAIVRTSPTTGFYVDVFRADQDDSDYIWHSLGDRVELFDEAGAGLATAPADDLGSPVPTYRFFSEPEKVAHDGDLRARWTIDDGVAEGTDLVTDMWMIGGAGREVFTVTAPPTTIRDNLTPRAVNAFDDPTEAVIVRQNGVNAVASPFAAVYESTGSDEVGITAVDSFGEADGFTGLEVRSDDLDDRVDRVFTSTVDDVLEPVAGATFAGSYGVHTSDADGFVSAYLGAGTRLTDGGVGVSLDEPGAAWLTVAEGGYLYTATRAGEVHLPLTGDGEVTIDGLVVDGVVDDGIITVPVAAGDSLVIEVGGEVEPTPTDPAGPVLSLSATTVEAGGSLGLTAQGLGAGETVAIELHSEPVLLESVDADAQGALATTVTIPAATAPGAHEIVLVAESGATVSAEITVIAPTAPGGGADEADGGDLAVTGSTVPLGLLLLAAALVVGGGVLMIVRRRHLRS</sequence>
<evidence type="ECO:0000259" key="4">
    <source>
        <dbReference type="Pfam" id="PF26374"/>
    </source>
</evidence>
<proteinExistence type="predicted"/>
<name>A0ABU5N2T5_9MICO</name>
<feature type="domain" description="Endo-acting ulvan lyase C-terminal" evidence="4">
    <location>
        <begin position="1031"/>
        <end position="1116"/>
    </location>
</feature>
<dbReference type="Gene3D" id="1.50.10.100">
    <property type="entry name" value="Chondroitin AC/alginate lyase"/>
    <property type="match status" value="1"/>
</dbReference>
<keyword evidence="6" id="KW-1185">Reference proteome</keyword>